<evidence type="ECO:0000256" key="3">
    <source>
        <dbReference type="ARBA" id="ARBA00022679"/>
    </source>
</evidence>
<feature type="transmembrane region" description="Helical" evidence="10">
    <location>
        <begin position="153"/>
        <end position="178"/>
    </location>
</feature>
<proteinExistence type="inferred from homology"/>
<keyword evidence="11" id="KW-0012">Acyltransferase</keyword>
<dbReference type="EC" id="2.3.1.275" evidence="10"/>
<dbReference type="GO" id="GO:0008654">
    <property type="term" value="P:phospholipid biosynthetic process"/>
    <property type="evidence" value="ECO:0007669"/>
    <property type="project" value="UniProtKB-UniRule"/>
</dbReference>
<keyword evidence="8 10" id="KW-0594">Phospholipid biosynthesis</keyword>
<comment type="subcellular location">
    <subcellularLocation>
        <location evidence="10">Cell membrane</location>
        <topology evidence="10">Multi-pass membrane protein</topology>
    </subcellularLocation>
</comment>
<dbReference type="HAMAP" id="MF_01043">
    <property type="entry name" value="PlsY"/>
    <property type="match status" value="1"/>
</dbReference>
<keyword evidence="6 10" id="KW-0443">Lipid metabolism</keyword>
<evidence type="ECO:0000313" key="11">
    <source>
        <dbReference type="EMBL" id="TCP69839.1"/>
    </source>
</evidence>
<dbReference type="EMBL" id="SLXV01000005">
    <property type="protein sequence ID" value="TCP69839.1"/>
    <property type="molecule type" value="Genomic_DNA"/>
</dbReference>
<name>A0A4R2S0Z7_9BACL</name>
<feature type="transmembrane region" description="Helical" evidence="10">
    <location>
        <begin position="114"/>
        <end position="141"/>
    </location>
</feature>
<evidence type="ECO:0000256" key="1">
    <source>
        <dbReference type="ARBA" id="ARBA00022475"/>
    </source>
</evidence>
<keyword evidence="3 10" id="KW-0808">Transferase</keyword>
<keyword evidence="1 10" id="KW-1003">Cell membrane</keyword>
<sequence>MIHWVVPIVLAYLLGSISFSYVVGKITRGIDIREHGSGNAGATNTLRTLGKTAAIVVAALDLSKGIASVLLAGWLSANDPIVLMVSGLAAVAGHNWPVYLGFRGGKGIATTVGVFLALMFQATLIAGVIAIIVIVITRYVSLGSLIFTATLPIAIYFVGTYPTVYLWTSLLFTVFAFWRHRSNLSNLFKGVERKI</sequence>
<evidence type="ECO:0000256" key="7">
    <source>
        <dbReference type="ARBA" id="ARBA00023136"/>
    </source>
</evidence>
<dbReference type="PANTHER" id="PTHR30309:SF0">
    <property type="entry name" value="GLYCEROL-3-PHOSPHATE ACYLTRANSFERASE-RELATED"/>
    <property type="match status" value="1"/>
</dbReference>
<evidence type="ECO:0000256" key="9">
    <source>
        <dbReference type="ARBA" id="ARBA00023264"/>
    </source>
</evidence>
<keyword evidence="2 10" id="KW-0444">Lipid biosynthesis</keyword>
<comment type="catalytic activity">
    <reaction evidence="10">
        <text>an acyl phosphate + sn-glycerol 3-phosphate = a 1-acyl-sn-glycero-3-phosphate + phosphate</text>
        <dbReference type="Rhea" id="RHEA:34075"/>
        <dbReference type="ChEBI" id="CHEBI:43474"/>
        <dbReference type="ChEBI" id="CHEBI:57597"/>
        <dbReference type="ChEBI" id="CHEBI:57970"/>
        <dbReference type="ChEBI" id="CHEBI:59918"/>
        <dbReference type="EC" id="2.3.1.275"/>
    </reaction>
</comment>
<dbReference type="UniPathway" id="UPA00085"/>
<organism evidence="11 12">
    <name type="scientific">Baia soyae</name>
    <dbReference type="NCBI Taxonomy" id="1544746"/>
    <lineage>
        <taxon>Bacteria</taxon>
        <taxon>Bacillati</taxon>
        <taxon>Bacillota</taxon>
        <taxon>Bacilli</taxon>
        <taxon>Bacillales</taxon>
        <taxon>Thermoactinomycetaceae</taxon>
        <taxon>Baia</taxon>
    </lineage>
</organism>
<gene>
    <name evidence="10" type="primary">plsY</name>
    <name evidence="11" type="ORF">EDD57_10522</name>
</gene>
<reference evidence="11 12" key="1">
    <citation type="submission" date="2019-03" db="EMBL/GenBank/DDBJ databases">
        <title>Genomic Encyclopedia of Type Strains, Phase IV (KMG-IV): sequencing the most valuable type-strain genomes for metagenomic binning, comparative biology and taxonomic classification.</title>
        <authorList>
            <person name="Goeker M."/>
        </authorList>
    </citation>
    <scope>NUCLEOTIDE SEQUENCE [LARGE SCALE GENOMIC DNA]</scope>
    <source>
        <strain evidence="11 12">DSM 46831</strain>
    </source>
</reference>
<comment type="similarity">
    <text evidence="10">Belongs to the PlsY family.</text>
</comment>
<evidence type="ECO:0000256" key="10">
    <source>
        <dbReference type="HAMAP-Rule" id="MF_01043"/>
    </source>
</evidence>
<dbReference type="GO" id="GO:0005886">
    <property type="term" value="C:plasma membrane"/>
    <property type="evidence" value="ECO:0007669"/>
    <property type="project" value="UniProtKB-SubCell"/>
</dbReference>
<keyword evidence="5 10" id="KW-1133">Transmembrane helix</keyword>
<feature type="transmembrane region" description="Helical" evidence="10">
    <location>
        <begin position="6"/>
        <end position="24"/>
    </location>
</feature>
<protein>
    <recommendedName>
        <fullName evidence="10">Glycerol-3-phosphate acyltransferase</fullName>
    </recommendedName>
    <alternativeName>
        <fullName evidence="10">Acyl-PO4 G3P acyltransferase</fullName>
    </alternativeName>
    <alternativeName>
        <fullName evidence="10">Acyl-phosphate--glycerol-3-phosphate acyltransferase</fullName>
    </alternativeName>
    <alternativeName>
        <fullName evidence="10">G3P acyltransferase</fullName>
        <shortName evidence="10">GPAT</shortName>
        <ecNumber evidence="10">2.3.1.275</ecNumber>
    </alternativeName>
    <alternativeName>
        <fullName evidence="10">Lysophosphatidic acid synthase</fullName>
        <shortName evidence="10">LPA synthase</shortName>
    </alternativeName>
</protein>
<keyword evidence="7 10" id="KW-0472">Membrane</keyword>
<evidence type="ECO:0000313" key="12">
    <source>
        <dbReference type="Proteomes" id="UP000294746"/>
    </source>
</evidence>
<evidence type="ECO:0000256" key="8">
    <source>
        <dbReference type="ARBA" id="ARBA00023209"/>
    </source>
</evidence>
<comment type="pathway">
    <text evidence="10">Lipid metabolism; phospholipid metabolism.</text>
</comment>
<dbReference type="RefSeq" id="WP_131847943.1">
    <property type="nucleotide sequence ID" value="NZ_SLXV01000005.1"/>
</dbReference>
<feature type="transmembrane region" description="Helical" evidence="10">
    <location>
        <begin position="81"/>
        <end position="102"/>
    </location>
</feature>
<evidence type="ECO:0000256" key="6">
    <source>
        <dbReference type="ARBA" id="ARBA00023098"/>
    </source>
</evidence>
<feature type="transmembrane region" description="Helical" evidence="10">
    <location>
        <begin position="53"/>
        <end position="75"/>
    </location>
</feature>
<comment type="subunit">
    <text evidence="10">Probably interacts with PlsX.</text>
</comment>
<keyword evidence="4 10" id="KW-0812">Transmembrane</keyword>
<dbReference type="AlphaFoldDB" id="A0A4R2S0Z7"/>
<dbReference type="NCBIfam" id="TIGR00023">
    <property type="entry name" value="glycerol-3-phosphate 1-O-acyltransferase PlsY"/>
    <property type="match status" value="1"/>
</dbReference>
<dbReference type="InterPro" id="IPR003811">
    <property type="entry name" value="G3P_acylTferase_PlsY"/>
</dbReference>
<dbReference type="GO" id="GO:0043772">
    <property type="term" value="F:acyl-phosphate glycerol-3-phosphate acyltransferase activity"/>
    <property type="evidence" value="ECO:0007669"/>
    <property type="project" value="UniProtKB-UniRule"/>
</dbReference>
<dbReference type="SMART" id="SM01207">
    <property type="entry name" value="G3P_acyltransf"/>
    <property type="match status" value="1"/>
</dbReference>
<evidence type="ECO:0000256" key="2">
    <source>
        <dbReference type="ARBA" id="ARBA00022516"/>
    </source>
</evidence>
<evidence type="ECO:0000256" key="5">
    <source>
        <dbReference type="ARBA" id="ARBA00022989"/>
    </source>
</evidence>
<comment type="function">
    <text evidence="10">Catalyzes the transfer of an acyl group from acyl-phosphate (acyl-PO(4)) to glycerol-3-phosphate (G3P) to form lysophosphatidic acid (LPA). This enzyme utilizes acyl-phosphate as fatty acyl donor, but not acyl-CoA or acyl-ACP.</text>
</comment>
<comment type="caution">
    <text evidence="11">The sequence shown here is derived from an EMBL/GenBank/DDBJ whole genome shotgun (WGS) entry which is preliminary data.</text>
</comment>
<evidence type="ECO:0000256" key="4">
    <source>
        <dbReference type="ARBA" id="ARBA00022692"/>
    </source>
</evidence>
<dbReference type="OrthoDB" id="9777124at2"/>
<dbReference type="PANTHER" id="PTHR30309">
    <property type="entry name" value="INNER MEMBRANE PROTEIN YGIH"/>
    <property type="match status" value="1"/>
</dbReference>
<accession>A0A4R2S0Z7</accession>
<dbReference type="Pfam" id="PF02660">
    <property type="entry name" value="G3P_acyltransf"/>
    <property type="match status" value="1"/>
</dbReference>
<keyword evidence="9 10" id="KW-1208">Phospholipid metabolism</keyword>
<dbReference type="Proteomes" id="UP000294746">
    <property type="component" value="Unassembled WGS sequence"/>
</dbReference>
<keyword evidence="12" id="KW-1185">Reference proteome</keyword>